<accession>A0ABC9YKE8</accession>
<evidence type="ECO:0008006" key="4">
    <source>
        <dbReference type="Google" id="ProtNLM"/>
    </source>
</evidence>
<evidence type="ECO:0000256" key="1">
    <source>
        <dbReference type="SAM" id="Phobius"/>
    </source>
</evidence>
<reference evidence="3" key="1">
    <citation type="submission" date="2015-07" db="EMBL/GenBank/DDBJ databases">
        <title>Nocardia seriolae U-1 whole genome shotgun sequence.</title>
        <authorList>
            <person name="Imajoh M."/>
            <person name="Fukumoto Y."/>
            <person name="Sukeda M."/>
            <person name="Yamane J."/>
            <person name="Yamasaki K."/>
            <person name="Shimizu M."/>
            <person name="Ohnishi K."/>
            <person name="Oshima S."/>
        </authorList>
    </citation>
    <scope>NUCLEOTIDE SEQUENCE [LARGE SCALE GENOMIC DNA]</scope>
    <source>
        <strain evidence="3">U-1</strain>
    </source>
</reference>
<keyword evidence="1" id="KW-1133">Transmembrane helix</keyword>
<keyword evidence="1" id="KW-0472">Membrane</keyword>
<comment type="caution">
    <text evidence="2">The sequence shown here is derived from an EMBL/GenBank/DDBJ whole genome shotgun (WGS) entry which is preliminary data.</text>
</comment>
<dbReference type="AlphaFoldDB" id="A0ABC9YKE8"/>
<sequence length="176" mass="19214">MSVVRAGVVPGRRVAVDAVAGVAVAVVVCAGTVGMFGLNRVFTGLFFGAAGAVAVLFALFGRDTVELTEERIRCRTPWGASTLAWDRVVAGRFALDERGRWALALDLNGGVEPHQELVLLSVPPVTRPISNAYDMRKREQINEIRTILRQKRIPVTILPEIADALQRHWKIAPPTH</sequence>
<evidence type="ECO:0000313" key="2">
    <source>
        <dbReference type="EMBL" id="GAP26077.1"/>
    </source>
</evidence>
<dbReference type="RefSeq" id="WP_033085705.1">
    <property type="nucleotide sequence ID" value="NZ_AP017900.1"/>
</dbReference>
<dbReference type="Proteomes" id="UP000037179">
    <property type="component" value="Unassembled WGS sequence"/>
</dbReference>
<reference evidence="2 3" key="2">
    <citation type="journal article" date="2016" name="Genome Announc.">
        <title>Draft Genome Sequence of Erythromycin- and Oxytetracycline-Sensitive Nocardia seriolae Strain U-1 (NBRC 110359).</title>
        <authorList>
            <person name="Imajoh M."/>
            <person name="Sukeda M."/>
            <person name="Shimizu M."/>
            <person name="Yamane J."/>
            <person name="Ohnishi K."/>
            <person name="Oshima S."/>
        </authorList>
    </citation>
    <scope>NUCLEOTIDE SEQUENCE [LARGE SCALE GENOMIC DNA]</scope>
    <source>
        <strain evidence="2 3">U-1</strain>
    </source>
</reference>
<dbReference type="EMBL" id="BBYQ01000002">
    <property type="protein sequence ID" value="GAP26077.1"/>
    <property type="molecule type" value="Genomic_DNA"/>
</dbReference>
<feature type="transmembrane region" description="Helical" evidence="1">
    <location>
        <begin position="14"/>
        <end position="36"/>
    </location>
</feature>
<keyword evidence="1" id="KW-0812">Transmembrane</keyword>
<protein>
    <recommendedName>
        <fullName evidence="4">PH domain-containing protein</fullName>
    </recommendedName>
</protein>
<keyword evidence="3" id="KW-1185">Reference proteome</keyword>
<evidence type="ECO:0000313" key="3">
    <source>
        <dbReference type="Proteomes" id="UP000037179"/>
    </source>
</evidence>
<organism evidence="2 3">
    <name type="scientific">Nocardia seriolae</name>
    <dbReference type="NCBI Taxonomy" id="37332"/>
    <lineage>
        <taxon>Bacteria</taxon>
        <taxon>Bacillati</taxon>
        <taxon>Actinomycetota</taxon>
        <taxon>Actinomycetes</taxon>
        <taxon>Mycobacteriales</taxon>
        <taxon>Nocardiaceae</taxon>
        <taxon>Nocardia</taxon>
    </lineage>
</organism>
<proteinExistence type="predicted"/>
<gene>
    <name evidence="2" type="ORF">NSK11_contig00002-0022</name>
</gene>
<name>A0ABC9YKE8_9NOCA</name>
<feature type="transmembrane region" description="Helical" evidence="1">
    <location>
        <begin position="42"/>
        <end position="61"/>
    </location>
</feature>
<dbReference type="GeneID" id="93370647"/>